<reference evidence="3" key="1">
    <citation type="journal article" date="2019" name="Int. J. Syst. Evol. Microbiol.">
        <title>The Global Catalogue of Microorganisms (GCM) 10K type strain sequencing project: providing services to taxonomists for standard genome sequencing and annotation.</title>
        <authorList>
            <consortium name="The Broad Institute Genomics Platform"/>
            <consortium name="The Broad Institute Genome Sequencing Center for Infectious Disease"/>
            <person name="Wu L."/>
            <person name="Ma J."/>
        </authorList>
    </citation>
    <scope>NUCLEOTIDE SEQUENCE [LARGE SCALE GENOMIC DNA]</scope>
    <source>
        <strain evidence="3">JCM 3369</strain>
    </source>
</reference>
<name>A0ABW4JT41_9HYPH</name>
<dbReference type="EMBL" id="JBHUFA010000001">
    <property type="protein sequence ID" value="MFD1694967.1"/>
    <property type="molecule type" value="Genomic_DNA"/>
</dbReference>
<proteinExistence type="predicted"/>
<gene>
    <name evidence="2" type="ORF">ACFSC7_05525</name>
</gene>
<comment type="caution">
    <text evidence="2">The sequence shown here is derived from an EMBL/GenBank/DDBJ whole genome shotgun (WGS) entry which is preliminary data.</text>
</comment>
<evidence type="ECO:0000313" key="2">
    <source>
        <dbReference type="EMBL" id="MFD1694967.1"/>
    </source>
</evidence>
<organism evidence="2 3">
    <name type="scientific">Roseibium aestuarii</name>
    <dbReference type="NCBI Taxonomy" id="2600299"/>
    <lineage>
        <taxon>Bacteria</taxon>
        <taxon>Pseudomonadati</taxon>
        <taxon>Pseudomonadota</taxon>
        <taxon>Alphaproteobacteria</taxon>
        <taxon>Hyphomicrobiales</taxon>
        <taxon>Stappiaceae</taxon>
        <taxon>Roseibium</taxon>
    </lineage>
</organism>
<feature type="region of interest" description="Disordered" evidence="1">
    <location>
        <begin position="98"/>
        <end position="122"/>
    </location>
</feature>
<accession>A0ABW4JT41</accession>
<sequence>MRTSQAEIARRHKSKRKAAYQAEYRAKQRALKRPDFQVISETLFHHLVSQILKAENWKALNSLADATIRELSKRGYDPIQCEKAFDAITDRIEDGWTLNRKIRPTPPPEIKALLDGPPPVTS</sequence>
<keyword evidence="3" id="KW-1185">Reference proteome</keyword>
<protein>
    <submittedName>
        <fullName evidence="2">Uncharacterized protein</fullName>
    </submittedName>
</protein>
<dbReference type="Proteomes" id="UP001597327">
    <property type="component" value="Unassembled WGS sequence"/>
</dbReference>
<evidence type="ECO:0000256" key="1">
    <source>
        <dbReference type="SAM" id="MobiDB-lite"/>
    </source>
</evidence>
<evidence type="ECO:0000313" key="3">
    <source>
        <dbReference type="Proteomes" id="UP001597327"/>
    </source>
</evidence>
<dbReference type="RefSeq" id="WP_149891243.1">
    <property type="nucleotide sequence ID" value="NZ_JBHUFA010000001.1"/>
</dbReference>